<dbReference type="GO" id="GO:0046872">
    <property type="term" value="F:metal ion binding"/>
    <property type="evidence" value="ECO:0007669"/>
    <property type="project" value="UniProtKB-KW"/>
</dbReference>
<feature type="domain" description="LIM zinc-binding" evidence="8">
    <location>
        <begin position="6"/>
        <end position="66"/>
    </location>
</feature>
<dbReference type="SUPFAM" id="SSF57716">
    <property type="entry name" value="Glucocorticoid receptor-like (DNA-binding domain)"/>
    <property type="match status" value="3"/>
</dbReference>
<keyword evidence="10" id="KW-1185">Reference proteome</keyword>
<keyword evidence="4 7" id="KW-0862">Zinc</keyword>
<reference evidence="9" key="2">
    <citation type="submission" date="2025-09" db="UniProtKB">
        <authorList>
            <consortium name="Ensembl"/>
        </authorList>
    </citation>
    <scope>IDENTIFICATION</scope>
</reference>
<evidence type="ECO:0000256" key="7">
    <source>
        <dbReference type="PROSITE-ProRule" id="PRU00125"/>
    </source>
</evidence>
<dbReference type="Ensembl" id="ENSEBUT00000010979.1">
    <property type="protein sequence ID" value="ENSEBUP00000010432.1"/>
    <property type="gene ID" value="ENSEBUG00000006711.1"/>
</dbReference>
<evidence type="ECO:0000256" key="4">
    <source>
        <dbReference type="ARBA" id="ARBA00022833"/>
    </source>
</evidence>
<keyword evidence="3" id="KW-0677">Repeat</keyword>
<keyword evidence="6" id="KW-0539">Nucleus</keyword>
<dbReference type="GeneTree" id="ENSGT00940000156777"/>
<dbReference type="GO" id="GO:0005634">
    <property type="term" value="C:nucleus"/>
    <property type="evidence" value="ECO:0007669"/>
    <property type="project" value="UniProtKB-SubCell"/>
</dbReference>
<comment type="subcellular location">
    <subcellularLocation>
        <location evidence="1">Nucleus</location>
    </subcellularLocation>
</comment>
<keyword evidence="2 7" id="KW-0479">Metal-binding</keyword>
<dbReference type="GO" id="GO:0030036">
    <property type="term" value="P:actin cytoskeleton organization"/>
    <property type="evidence" value="ECO:0007669"/>
    <property type="project" value="TreeGrafter"/>
</dbReference>
<evidence type="ECO:0000259" key="8">
    <source>
        <dbReference type="PROSITE" id="PS50023"/>
    </source>
</evidence>
<reference evidence="9" key="1">
    <citation type="submission" date="2025-08" db="UniProtKB">
        <authorList>
            <consortium name="Ensembl"/>
        </authorList>
    </citation>
    <scope>IDENTIFICATION</scope>
</reference>
<evidence type="ECO:0000313" key="9">
    <source>
        <dbReference type="Ensembl" id="ENSEBUP00000010432.1"/>
    </source>
</evidence>
<evidence type="ECO:0000256" key="2">
    <source>
        <dbReference type="ARBA" id="ARBA00022723"/>
    </source>
</evidence>
<evidence type="ECO:0000313" key="10">
    <source>
        <dbReference type="Proteomes" id="UP000694388"/>
    </source>
</evidence>
<dbReference type="AlphaFoldDB" id="A0A8C4Q5R1"/>
<evidence type="ECO:0000256" key="6">
    <source>
        <dbReference type="ARBA" id="ARBA00023242"/>
    </source>
</evidence>
<dbReference type="OMA" id="NYVAHEQ"/>
<dbReference type="PROSITE" id="PS50023">
    <property type="entry name" value="LIM_DOMAIN_2"/>
    <property type="match status" value="2"/>
</dbReference>
<dbReference type="SMART" id="SM00132">
    <property type="entry name" value="LIM"/>
    <property type="match status" value="2"/>
</dbReference>
<dbReference type="FunFam" id="2.10.110.10:FF:000001">
    <property type="entry name" value="Cysteine and glycine-rich protein 1"/>
    <property type="match status" value="1"/>
</dbReference>
<feature type="domain" description="LIM zinc-binding" evidence="8">
    <location>
        <begin position="88"/>
        <end position="147"/>
    </location>
</feature>
<dbReference type="Pfam" id="PF00412">
    <property type="entry name" value="LIM"/>
    <property type="match status" value="2"/>
</dbReference>
<evidence type="ECO:0000256" key="5">
    <source>
        <dbReference type="ARBA" id="ARBA00023038"/>
    </source>
</evidence>
<proteinExistence type="predicted"/>
<accession>A0A8C4Q5R1</accession>
<dbReference type="InterPro" id="IPR001781">
    <property type="entry name" value="Znf_LIM"/>
</dbReference>
<name>A0A8C4Q5R1_EPTBU</name>
<dbReference type="PROSITE" id="PS00478">
    <property type="entry name" value="LIM_DOMAIN_1"/>
    <property type="match status" value="1"/>
</dbReference>
<dbReference type="Gene3D" id="2.10.110.10">
    <property type="entry name" value="Cysteine Rich Protein"/>
    <property type="match status" value="2"/>
</dbReference>
<evidence type="ECO:0000256" key="3">
    <source>
        <dbReference type="ARBA" id="ARBA00022737"/>
    </source>
</evidence>
<evidence type="ECO:0000256" key="1">
    <source>
        <dbReference type="ARBA" id="ARBA00004123"/>
    </source>
</evidence>
<keyword evidence="5 7" id="KW-0440">LIM domain</keyword>
<organism evidence="9 10">
    <name type="scientific">Eptatretus burgeri</name>
    <name type="common">Inshore hagfish</name>
    <dbReference type="NCBI Taxonomy" id="7764"/>
    <lineage>
        <taxon>Eukaryota</taxon>
        <taxon>Metazoa</taxon>
        <taxon>Chordata</taxon>
        <taxon>Craniata</taxon>
        <taxon>Vertebrata</taxon>
        <taxon>Cyclostomata</taxon>
        <taxon>Myxini</taxon>
        <taxon>Myxiniformes</taxon>
        <taxon>Myxinidae</taxon>
        <taxon>Eptatretinae</taxon>
        <taxon>Eptatretus</taxon>
    </lineage>
</organism>
<dbReference type="PANTHER" id="PTHR24215:SF35">
    <property type="entry name" value="MUSCLE LIM PROTEIN MLP84B"/>
    <property type="match status" value="1"/>
</dbReference>
<dbReference type="PANTHER" id="PTHR24215">
    <property type="entry name" value="RHO-GTPASE-ACTIVATING PROTEIN LRG1"/>
    <property type="match status" value="1"/>
</dbReference>
<dbReference type="GO" id="GO:0005737">
    <property type="term" value="C:cytoplasm"/>
    <property type="evidence" value="ECO:0007669"/>
    <property type="project" value="TreeGrafter"/>
</dbReference>
<sequence>MWGGGNSCGVCNKVVYHAEEVQCEGSYYHRSCFRCMVCRKSLDSTTIATHESEIYCKSCYSRKYGPKGYGFGGGAGGLSMDAGAHLGITQPQCHADCSAKAERHSGAVWHRSCFRCAKCGKGLESTTVTDKEGEIYCKERTNEYICPCSTLGNNLIFL</sequence>
<dbReference type="Proteomes" id="UP000694388">
    <property type="component" value="Unplaced"/>
</dbReference>
<protein>
    <submittedName>
        <fullName evidence="9">Cysteine and glycine-rich protein 1a</fullName>
    </submittedName>
</protein>